<dbReference type="FunCoup" id="A0A152A2W4">
    <property type="interactions" value="60"/>
</dbReference>
<dbReference type="PANTHER" id="PTHR16231:SF4">
    <property type="entry name" value="COMM DOMAIN-CONTAINING PROTEIN 4"/>
    <property type="match status" value="1"/>
</dbReference>
<dbReference type="STRING" id="361077.A0A152A2W4"/>
<reference evidence="3 4" key="1">
    <citation type="submission" date="2015-12" db="EMBL/GenBank/DDBJ databases">
        <title>Dictyostelia acquired genes for synthesis and detection of signals that induce cell-type specialization by lateral gene transfer from prokaryotes.</title>
        <authorList>
            <person name="Gloeckner G."/>
            <person name="Schaap P."/>
        </authorList>
    </citation>
    <scope>NUCLEOTIDE SEQUENCE [LARGE SCALE GENOMIC DNA]</scope>
    <source>
        <strain evidence="3 4">TK</strain>
    </source>
</reference>
<dbReference type="InterPro" id="IPR017920">
    <property type="entry name" value="COMM"/>
</dbReference>
<organism evidence="3 4">
    <name type="scientific">Tieghemostelium lacteum</name>
    <name type="common">Slime mold</name>
    <name type="synonym">Dictyostelium lacteum</name>
    <dbReference type="NCBI Taxonomy" id="361077"/>
    <lineage>
        <taxon>Eukaryota</taxon>
        <taxon>Amoebozoa</taxon>
        <taxon>Evosea</taxon>
        <taxon>Eumycetozoa</taxon>
        <taxon>Dictyostelia</taxon>
        <taxon>Dictyosteliales</taxon>
        <taxon>Raperosteliaceae</taxon>
        <taxon>Tieghemostelium</taxon>
    </lineage>
</organism>
<dbReference type="OMA" id="RDCPDWL"/>
<evidence type="ECO:0000256" key="1">
    <source>
        <dbReference type="ARBA" id="ARBA00093300"/>
    </source>
</evidence>
<dbReference type="Pfam" id="PF21672">
    <property type="entry name" value="COMM_HN"/>
    <property type="match status" value="1"/>
</dbReference>
<evidence type="ECO:0000313" key="3">
    <source>
        <dbReference type="EMBL" id="KYR00549.1"/>
    </source>
</evidence>
<dbReference type="EMBL" id="LODT01000013">
    <property type="protein sequence ID" value="KYR00549.1"/>
    <property type="molecule type" value="Genomic_DNA"/>
</dbReference>
<evidence type="ECO:0000313" key="4">
    <source>
        <dbReference type="Proteomes" id="UP000076078"/>
    </source>
</evidence>
<sequence>MKFKFCGDLDAPDWLLREINTLSKITNIRVKLLTVQVINSFESKENIDFEKIEKLTKDAGFVLSDIKATIAALHFIIFNSVKNDVDDGNLSTELQQLGLPKEHCDSISRAFRENKEKLRTIFHSNTLKFPYLDTLDWRVDFLLSSNTVEEVNSPNIQLNLKVKNPSTGEVSQHPFEISAKKFNVLYYELKQCKQLMESQNN</sequence>
<keyword evidence="4" id="KW-1185">Reference proteome</keyword>
<proteinExistence type="predicted"/>
<gene>
    <name evidence="3" type="ORF">DLAC_02563</name>
</gene>
<dbReference type="OrthoDB" id="284322at2759"/>
<dbReference type="AlphaFoldDB" id="A0A152A2W4"/>
<feature type="domain" description="COMM" evidence="2">
    <location>
        <begin position="131"/>
        <end position="200"/>
    </location>
</feature>
<dbReference type="Pfam" id="PF07258">
    <property type="entry name" value="COMM_domain"/>
    <property type="match status" value="1"/>
</dbReference>
<dbReference type="PANTHER" id="PTHR16231">
    <property type="entry name" value="COMM DOMAIN-CONTAINING PROTEIN 4-8 FAMILY MEMBER"/>
    <property type="match status" value="1"/>
</dbReference>
<comment type="caution">
    <text evidence="3">The sequence shown here is derived from an EMBL/GenBank/DDBJ whole genome shotgun (WGS) entry which is preliminary data.</text>
</comment>
<dbReference type="InterPro" id="IPR047155">
    <property type="entry name" value="COMMD4/6/7/8"/>
</dbReference>
<dbReference type="PROSITE" id="PS51269">
    <property type="entry name" value="COMM"/>
    <property type="match status" value="1"/>
</dbReference>
<comment type="function">
    <text evidence="1">Scaffold protein in the commander complex that is essential for endosomal recycling of transmembrane cargos; the commander complex is composed of the CCC subcomplex and the retriever subcomplex.</text>
</comment>
<evidence type="ECO:0000259" key="2">
    <source>
        <dbReference type="PROSITE" id="PS51269"/>
    </source>
</evidence>
<protein>
    <submittedName>
        <fullName evidence="3">COMM domain-containing protein 4</fullName>
    </submittedName>
</protein>
<dbReference type="Proteomes" id="UP000076078">
    <property type="component" value="Unassembled WGS sequence"/>
</dbReference>
<accession>A0A152A2W4</accession>
<dbReference type="InParanoid" id="A0A152A2W4"/>
<name>A0A152A2W4_TIELA</name>